<dbReference type="OrthoDB" id="5985073at2759"/>
<dbReference type="InterPro" id="IPR036779">
    <property type="entry name" value="LysM_dom_sf"/>
</dbReference>
<proteinExistence type="predicted"/>
<dbReference type="Proteomes" id="UP001152607">
    <property type="component" value="Unassembled WGS sequence"/>
</dbReference>
<dbReference type="GO" id="GO:0008061">
    <property type="term" value="F:chitin binding"/>
    <property type="evidence" value="ECO:0007669"/>
    <property type="project" value="UniProtKB-UniRule"/>
</dbReference>
<comment type="caution">
    <text evidence="3">Lacks conserved residue(s) required for the propagation of feature annotation.</text>
</comment>
<evidence type="ECO:0000259" key="5">
    <source>
        <dbReference type="PROSITE" id="PS50941"/>
    </source>
</evidence>
<protein>
    <recommendedName>
        <fullName evidence="5">Chitin-binding type-1 domain-containing protein</fullName>
    </recommendedName>
</protein>
<dbReference type="PANTHER" id="PTHR47849">
    <property type="entry name" value="CHITIN-BINDING LECTIN 1"/>
    <property type="match status" value="1"/>
</dbReference>
<organism evidence="6 7">
    <name type="scientific">Periconia digitata</name>
    <dbReference type="NCBI Taxonomy" id="1303443"/>
    <lineage>
        <taxon>Eukaryota</taxon>
        <taxon>Fungi</taxon>
        <taxon>Dikarya</taxon>
        <taxon>Ascomycota</taxon>
        <taxon>Pezizomycotina</taxon>
        <taxon>Dothideomycetes</taxon>
        <taxon>Pleosporomycetidae</taxon>
        <taxon>Pleosporales</taxon>
        <taxon>Massarineae</taxon>
        <taxon>Periconiaceae</taxon>
        <taxon>Periconia</taxon>
    </lineage>
</organism>
<evidence type="ECO:0000313" key="7">
    <source>
        <dbReference type="Proteomes" id="UP001152607"/>
    </source>
</evidence>
<evidence type="ECO:0000256" key="1">
    <source>
        <dbReference type="ARBA" id="ARBA00022669"/>
    </source>
</evidence>
<keyword evidence="4" id="KW-0732">Signal</keyword>
<feature type="signal peptide" evidence="4">
    <location>
        <begin position="1"/>
        <end position="19"/>
    </location>
</feature>
<feature type="domain" description="Chitin-binding type-1" evidence="5">
    <location>
        <begin position="101"/>
        <end position="148"/>
    </location>
</feature>
<keyword evidence="7" id="KW-1185">Reference proteome</keyword>
<dbReference type="SMART" id="SM00270">
    <property type="entry name" value="ChtBD1"/>
    <property type="match status" value="2"/>
</dbReference>
<keyword evidence="1 3" id="KW-0147">Chitin-binding</keyword>
<feature type="chain" id="PRO_5040930037" description="Chitin-binding type-1 domain-containing protein" evidence="4">
    <location>
        <begin position="20"/>
        <end position="261"/>
    </location>
</feature>
<dbReference type="Gene3D" id="3.10.350.10">
    <property type="entry name" value="LysM domain"/>
    <property type="match status" value="1"/>
</dbReference>
<dbReference type="PROSITE" id="PS50941">
    <property type="entry name" value="CHIT_BIND_I_2"/>
    <property type="match status" value="2"/>
</dbReference>
<gene>
    <name evidence="6" type="ORF">PDIGIT_LOCUS4377</name>
</gene>
<reference evidence="6" key="1">
    <citation type="submission" date="2023-01" db="EMBL/GenBank/DDBJ databases">
        <authorList>
            <person name="Van Ghelder C."/>
            <person name="Rancurel C."/>
        </authorList>
    </citation>
    <scope>NUCLEOTIDE SEQUENCE</scope>
    <source>
        <strain evidence="6">CNCM I-4278</strain>
    </source>
</reference>
<feature type="domain" description="Chitin-binding type-1" evidence="5">
    <location>
        <begin position="154"/>
        <end position="198"/>
    </location>
</feature>
<dbReference type="EMBL" id="CAOQHR010000002">
    <property type="protein sequence ID" value="CAI6331050.1"/>
    <property type="molecule type" value="Genomic_DNA"/>
</dbReference>
<evidence type="ECO:0000256" key="4">
    <source>
        <dbReference type="SAM" id="SignalP"/>
    </source>
</evidence>
<evidence type="ECO:0000256" key="3">
    <source>
        <dbReference type="PROSITE-ProRule" id="PRU00261"/>
    </source>
</evidence>
<name>A0A9W4U9M3_9PLEO</name>
<sequence>MKTSSVLAIAMLIWGTIAGFHDIEADSILVFARQATSLPPCRLNYTTDVWTGCADVIAQFEITLEEFLYANPQLGEGCDGFKPGETYCVFRDSNTRPTSLDGNCGIQANYSASCVGSTFGDCCNPSGKCGKGEDFCGKGNCQEGSCEGGRYSTDGKCGREHDYLPCPPKFGLCCGGNGQCGNATAFCATGCQSGPCLEASTTSASQSPTPTPTTSPGGVSPDGTCGYNDAFVCKGSKFGSCCSAAGYCGDTEYECSQYLGW</sequence>
<evidence type="ECO:0000313" key="6">
    <source>
        <dbReference type="EMBL" id="CAI6331050.1"/>
    </source>
</evidence>
<feature type="disulfide bond" evidence="3">
    <location>
        <begin position="122"/>
        <end position="136"/>
    </location>
</feature>
<dbReference type="AlphaFoldDB" id="A0A9W4U9M3"/>
<dbReference type="Gene3D" id="3.30.60.10">
    <property type="entry name" value="Endochitinase-like"/>
    <property type="match status" value="1"/>
</dbReference>
<comment type="caution">
    <text evidence="6">The sequence shown here is derived from an EMBL/GenBank/DDBJ whole genome shotgun (WGS) entry which is preliminary data.</text>
</comment>
<keyword evidence="2 3" id="KW-1015">Disulfide bond</keyword>
<feature type="disulfide bond" evidence="3">
    <location>
        <begin position="173"/>
        <end position="187"/>
    </location>
</feature>
<dbReference type="InterPro" id="IPR001002">
    <property type="entry name" value="Chitin-bd_1"/>
</dbReference>
<evidence type="ECO:0000256" key="2">
    <source>
        <dbReference type="ARBA" id="ARBA00023157"/>
    </source>
</evidence>
<dbReference type="InterPro" id="IPR036861">
    <property type="entry name" value="Endochitinase-like_sf"/>
</dbReference>
<accession>A0A9W4U9M3</accession>
<dbReference type="SUPFAM" id="SSF57016">
    <property type="entry name" value="Plant lectins/antimicrobial peptides"/>
    <property type="match status" value="1"/>
</dbReference>